<dbReference type="AlphaFoldDB" id="A0A420X141"/>
<proteinExistence type="predicted"/>
<reference evidence="1 2" key="1">
    <citation type="submission" date="2018-10" db="EMBL/GenBank/DDBJ databases">
        <title>Genomic Encyclopedia of Type Strains, Phase IV (KMG-IV): sequencing the most valuable type-strain genomes for metagenomic binning, comparative biology and taxonomic classification.</title>
        <authorList>
            <person name="Goeker M."/>
        </authorList>
    </citation>
    <scope>NUCLEOTIDE SEQUENCE [LARGE SCALE GENOMIC DNA]</scope>
    <source>
        <strain evidence="1 2">DSM 23229</strain>
    </source>
</reference>
<accession>A0A420X141</accession>
<keyword evidence="2" id="KW-1185">Reference proteome</keyword>
<evidence type="ECO:0000313" key="1">
    <source>
        <dbReference type="EMBL" id="RKR07576.1"/>
    </source>
</evidence>
<dbReference type="OrthoDB" id="8755366at2"/>
<dbReference type="Proteomes" id="UP000281975">
    <property type="component" value="Unassembled WGS sequence"/>
</dbReference>
<dbReference type="RefSeq" id="WP_121170749.1">
    <property type="nucleotide sequence ID" value="NZ_RBIN01000001.1"/>
</dbReference>
<sequence>MSTEALRETPEPSAYRAPESFDRFVEDLRIAARPGGQPIISPRLFASALSMDIQVLASRAHVHRTTIARAAGAEKLQAFLRDAIRILAAATDINGNFHDALFWFRNEPISTFDYQTAEQLVSDGRSEDLLRYIRALQAGVVG</sequence>
<organism evidence="1 2">
    <name type="scientific">Kushneria sinocarnis</name>
    <dbReference type="NCBI Taxonomy" id="595502"/>
    <lineage>
        <taxon>Bacteria</taxon>
        <taxon>Pseudomonadati</taxon>
        <taxon>Pseudomonadota</taxon>
        <taxon>Gammaproteobacteria</taxon>
        <taxon>Oceanospirillales</taxon>
        <taxon>Halomonadaceae</taxon>
        <taxon>Kushneria</taxon>
    </lineage>
</organism>
<dbReference type="EMBL" id="RBIN01000001">
    <property type="protein sequence ID" value="RKR07576.1"/>
    <property type="molecule type" value="Genomic_DNA"/>
</dbReference>
<protein>
    <submittedName>
        <fullName evidence="1">Uncharacterized protein</fullName>
    </submittedName>
</protein>
<comment type="caution">
    <text evidence="1">The sequence shown here is derived from an EMBL/GenBank/DDBJ whole genome shotgun (WGS) entry which is preliminary data.</text>
</comment>
<name>A0A420X141_9GAMM</name>
<gene>
    <name evidence="1" type="ORF">C7446_0389</name>
</gene>
<evidence type="ECO:0000313" key="2">
    <source>
        <dbReference type="Proteomes" id="UP000281975"/>
    </source>
</evidence>